<evidence type="ECO:0000256" key="1">
    <source>
        <dbReference type="SAM" id="SignalP"/>
    </source>
</evidence>
<feature type="domain" description="Fibronectin type-III" evidence="2">
    <location>
        <begin position="806"/>
        <end position="896"/>
    </location>
</feature>
<evidence type="ECO:0000313" key="4">
    <source>
        <dbReference type="Proteomes" id="UP001291309"/>
    </source>
</evidence>
<dbReference type="InterPro" id="IPR003961">
    <property type="entry name" value="FN3_dom"/>
</dbReference>
<dbReference type="PROSITE" id="PS50853">
    <property type="entry name" value="FN3"/>
    <property type="match status" value="2"/>
</dbReference>
<dbReference type="Gene3D" id="2.60.40.10">
    <property type="entry name" value="Immunoglobulins"/>
    <property type="match status" value="3"/>
</dbReference>
<sequence>MRQVAKWTACLALVMSASSWALVPPKPGPNSLASKAFYKPEMYLPITNVHLQEAQARLSSQSASAWNDFFARHGKDFNVYMDLRTGAPTSIQGVIPLLPGKGSGNSVTLSSLSKKLGRAVSKVDEAVVADVITQFIADNSAVLAVDPLQLGEPRVTPINENLWQVHIPQQVNGVSVRHARVAATISYGNLILIGTESWANANISTKPAVAAELAMGSGGDYLGMYETPSNVWKQAALEIIPMTRPETQNGQTFTGATGNGYVHKLVWTYGFQRDEEHERWKVSVDAQTGETLAVEDDNHYFEASVKGGVYPSTNIESCTTNETCGSMQPDSPMPWANTGFAEPNNFTNGAGVYDYSQGTASTTLAGKYVRISDTCGQVTFSSPNGNINMGGVNGNHDCTTGGGGPGNTAAARSGFYELNKLAEQARGWLPNNTWLKQQLTSNMNLNSTCNAFWDGSTVNFYKSGGGCRNTGEIGAVFDHEWGHGIDDFDANGMLSSSSEGYADIAAVYRLQTSCVGYGFLHTSDDGCGQTPDGTGFNSNEAQQGAAWCDTQCSGVRDTDWAKMTPNTPATPQNFSCSRCLSGSGPCGKQVHCAASPARQAAWDFVSRDLVAAPYNYDSNTAFIVANKIFYQGSGNVGSWHGCDCTAGTSDGCGATNAYMQWLAADDDNGNLADGTPHMTAIYAAFNRHNIACTTPAPVKAGCANGPASTPQALATPGQSQVDLSWSPVTGASQYWVMKTEGFAGCDFGKARIANISGTSYVDTEVANGRQYCYSIVAAKSESCVSPASTCTCVTPACTPPSESPVQAGPVDGSTDTEFTLTLDWDDLAETTYDVQVATDAEFVHVVRSGASLAQSTWNVSPALSPETTYYWRVRARSLCGGASGWSATRTFTTRPCIQLATPSLSTPASGATNVAYAPSLDWNDIAMSTGYDVQVALDANFTNVVRSATAVNASNWTVSPELAPNTKYYWRARAVDTCGQSAYAAVASFTTANVCTPSLATFNATLQAPYCAAGCGCDTNTLVRGRGATSAGGYEMNTPNTLNDSCADGNSGRYHVDESIDKLLLATPDKGLIVPGKQVKLDVTVWCVNSTDKLDLYYTTNAATPSWSPLATSIACPGAGAKTISHTFTVGSTPGTHAIRAQLRYAGAPGICSTGNYNERDDLAFTVASPIAQAK</sequence>
<feature type="signal peptide" evidence="1">
    <location>
        <begin position="1"/>
        <end position="21"/>
    </location>
</feature>
<dbReference type="InterPro" id="IPR013783">
    <property type="entry name" value="Ig-like_fold"/>
</dbReference>
<feature type="domain" description="Fibronectin type-III" evidence="2">
    <location>
        <begin position="706"/>
        <end position="801"/>
    </location>
</feature>
<keyword evidence="1" id="KW-0732">Signal</keyword>
<protein>
    <submittedName>
        <fullName evidence="3">Endopeptidase</fullName>
    </submittedName>
</protein>
<reference evidence="3 4" key="1">
    <citation type="submission" date="2023-12" db="EMBL/GenBank/DDBJ databases">
        <title>the genome sequence of Hyalangium sp. s54d21.</title>
        <authorList>
            <person name="Zhang X."/>
        </authorList>
    </citation>
    <scope>NUCLEOTIDE SEQUENCE [LARGE SCALE GENOMIC DNA]</scope>
    <source>
        <strain evidence="4">s54d21</strain>
    </source>
</reference>
<accession>A0ABU5H733</accession>
<comment type="caution">
    <text evidence="3">The sequence shown here is derived from an EMBL/GenBank/DDBJ whole genome shotgun (WGS) entry which is preliminary data.</text>
</comment>
<proteinExistence type="predicted"/>
<dbReference type="Proteomes" id="UP001291309">
    <property type="component" value="Unassembled WGS sequence"/>
</dbReference>
<keyword evidence="4" id="KW-1185">Reference proteome</keyword>
<evidence type="ECO:0000259" key="2">
    <source>
        <dbReference type="PROSITE" id="PS50853"/>
    </source>
</evidence>
<evidence type="ECO:0000313" key="3">
    <source>
        <dbReference type="EMBL" id="MDY7229280.1"/>
    </source>
</evidence>
<name>A0ABU5H733_9BACT</name>
<gene>
    <name evidence="3" type="ORF">SYV04_23005</name>
</gene>
<dbReference type="EMBL" id="JAXIVS010000007">
    <property type="protein sequence ID" value="MDY7229280.1"/>
    <property type="molecule type" value="Genomic_DNA"/>
</dbReference>
<feature type="chain" id="PRO_5045057447" evidence="1">
    <location>
        <begin position="22"/>
        <end position="1175"/>
    </location>
</feature>
<dbReference type="InterPro" id="IPR036116">
    <property type="entry name" value="FN3_sf"/>
</dbReference>
<dbReference type="Pfam" id="PF25788">
    <property type="entry name" value="Ig_Rha78A_N"/>
    <property type="match status" value="1"/>
</dbReference>
<organism evidence="3 4">
    <name type="scientific">Hyalangium rubrum</name>
    <dbReference type="NCBI Taxonomy" id="3103134"/>
    <lineage>
        <taxon>Bacteria</taxon>
        <taxon>Pseudomonadati</taxon>
        <taxon>Myxococcota</taxon>
        <taxon>Myxococcia</taxon>
        <taxon>Myxococcales</taxon>
        <taxon>Cystobacterineae</taxon>
        <taxon>Archangiaceae</taxon>
        <taxon>Hyalangium</taxon>
    </lineage>
</organism>
<dbReference type="SUPFAM" id="SSF49265">
    <property type="entry name" value="Fibronectin type III"/>
    <property type="match status" value="2"/>
</dbReference>
<dbReference type="SUPFAM" id="SSF55486">
    <property type="entry name" value="Metalloproteases ('zincins'), catalytic domain"/>
    <property type="match status" value="1"/>
</dbReference>